<dbReference type="RefSeq" id="WP_311422404.1">
    <property type="nucleotide sequence ID" value="NZ_JAVREH010000006.1"/>
</dbReference>
<comment type="similarity">
    <text evidence="1">Belongs to the CapA family.</text>
</comment>
<accession>A0ABU2J864</accession>
<sequence>MSFAGDVHFAGRTAARLSANPATAFGRSAAVLSKADLSMVNLETAIAVGGSAEGKTFTFQAPPAAFTALKDAGVDIATMANNHGADYGADGLSQTLAAIRSSGFPVVGIGADATAAYAPYYTTVNGVRIAIVAASQVPDETLVSFSATDDSPGIASAFSDRLLASVRAAKGKADVVIAYLHWGTEYDSCPNSDQRGLADRLAAAGVAAVVGTHAHVLQGAGWRPDGTYVAYGLGNYFWWRSFGNAQDDNGVLTLTIAHDRVRTADFSPSRLDDTGVSPPATGAVARTVLGEFTQATRCADLSSTPPGH</sequence>
<comment type="caution">
    <text evidence="3">The sequence shown here is derived from an EMBL/GenBank/DDBJ whole genome shotgun (WGS) entry which is preliminary data.</text>
</comment>
<dbReference type="PANTHER" id="PTHR33393:SF13">
    <property type="entry name" value="PGA BIOSYNTHESIS PROTEIN CAPA"/>
    <property type="match status" value="1"/>
</dbReference>
<dbReference type="InterPro" id="IPR019079">
    <property type="entry name" value="Capsule_synth_CapA"/>
</dbReference>
<evidence type="ECO:0000313" key="4">
    <source>
        <dbReference type="Proteomes" id="UP001183176"/>
    </source>
</evidence>
<evidence type="ECO:0000256" key="1">
    <source>
        <dbReference type="ARBA" id="ARBA00005662"/>
    </source>
</evidence>
<dbReference type="Proteomes" id="UP001183176">
    <property type="component" value="Unassembled WGS sequence"/>
</dbReference>
<evidence type="ECO:0000259" key="2">
    <source>
        <dbReference type="SMART" id="SM00854"/>
    </source>
</evidence>
<keyword evidence="3" id="KW-0378">Hydrolase</keyword>
<dbReference type="PANTHER" id="PTHR33393">
    <property type="entry name" value="POLYGLUTAMINE SYNTHESIS ACCESSORY PROTEIN RV0574C-RELATED"/>
    <property type="match status" value="1"/>
</dbReference>
<reference evidence="4" key="1">
    <citation type="submission" date="2023-07" db="EMBL/GenBank/DDBJ databases">
        <title>30 novel species of actinomycetes from the DSMZ collection.</title>
        <authorList>
            <person name="Nouioui I."/>
        </authorList>
    </citation>
    <scope>NUCLEOTIDE SEQUENCE [LARGE SCALE GENOMIC DNA]</scope>
    <source>
        <strain evidence="4">DSM 44399</strain>
    </source>
</reference>
<proteinExistence type="inferred from homology"/>
<dbReference type="GO" id="GO:0016787">
    <property type="term" value="F:hydrolase activity"/>
    <property type="evidence" value="ECO:0007669"/>
    <property type="project" value="UniProtKB-KW"/>
</dbReference>
<keyword evidence="4" id="KW-1185">Reference proteome</keyword>
<protein>
    <submittedName>
        <fullName evidence="3">CapA family protein</fullName>
        <ecNumber evidence="3">3.1.-.-</ecNumber>
    </submittedName>
</protein>
<dbReference type="InterPro" id="IPR029052">
    <property type="entry name" value="Metallo-depent_PP-like"/>
</dbReference>
<dbReference type="Gene3D" id="3.60.21.10">
    <property type="match status" value="1"/>
</dbReference>
<organism evidence="3 4">
    <name type="scientific">Jatrophihabitans lederbergiae</name>
    <dbReference type="NCBI Taxonomy" id="3075547"/>
    <lineage>
        <taxon>Bacteria</taxon>
        <taxon>Bacillati</taxon>
        <taxon>Actinomycetota</taxon>
        <taxon>Actinomycetes</taxon>
        <taxon>Jatrophihabitantales</taxon>
        <taxon>Jatrophihabitantaceae</taxon>
        <taxon>Jatrophihabitans</taxon>
    </lineage>
</organism>
<dbReference type="SUPFAM" id="SSF56300">
    <property type="entry name" value="Metallo-dependent phosphatases"/>
    <property type="match status" value="1"/>
</dbReference>
<dbReference type="SMART" id="SM00854">
    <property type="entry name" value="PGA_cap"/>
    <property type="match status" value="1"/>
</dbReference>
<dbReference type="Pfam" id="PF09587">
    <property type="entry name" value="PGA_cap"/>
    <property type="match status" value="1"/>
</dbReference>
<dbReference type="EMBL" id="JAVREH010000006">
    <property type="protein sequence ID" value="MDT0261175.1"/>
    <property type="molecule type" value="Genomic_DNA"/>
</dbReference>
<dbReference type="CDD" id="cd07381">
    <property type="entry name" value="MPP_CapA"/>
    <property type="match status" value="1"/>
</dbReference>
<evidence type="ECO:0000313" key="3">
    <source>
        <dbReference type="EMBL" id="MDT0261175.1"/>
    </source>
</evidence>
<dbReference type="EC" id="3.1.-.-" evidence="3"/>
<dbReference type="InterPro" id="IPR052169">
    <property type="entry name" value="CW_Biosynth-Accessory"/>
</dbReference>
<feature type="domain" description="Capsule synthesis protein CapA" evidence="2">
    <location>
        <begin position="1"/>
        <end position="240"/>
    </location>
</feature>
<gene>
    <name evidence="3" type="ORF">RM423_07175</name>
</gene>
<name>A0ABU2J864_9ACTN</name>